<dbReference type="Proteomes" id="UP000235392">
    <property type="component" value="Unassembled WGS sequence"/>
</dbReference>
<reference evidence="2 3" key="1">
    <citation type="submission" date="2017-11" db="EMBL/GenBank/DDBJ databases">
        <title>De novo assembly and phasing of dikaryotic genomes from two isolates of Puccinia coronata f. sp. avenae, the causal agent of oat crown rust.</title>
        <authorList>
            <person name="Miller M.E."/>
            <person name="Zhang Y."/>
            <person name="Omidvar V."/>
            <person name="Sperschneider J."/>
            <person name="Schwessinger B."/>
            <person name="Raley C."/>
            <person name="Palmer J.M."/>
            <person name="Garnica D."/>
            <person name="Upadhyaya N."/>
            <person name="Rathjen J."/>
            <person name="Taylor J.M."/>
            <person name="Park R.F."/>
            <person name="Dodds P.N."/>
            <person name="Hirsch C.D."/>
            <person name="Kianian S.F."/>
            <person name="Figueroa M."/>
        </authorList>
    </citation>
    <scope>NUCLEOTIDE SEQUENCE [LARGE SCALE GENOMIC DNA]</scope>
    <source>
        <strain evidence="2">12SD80</strain>
    </source>
</reference>
<accession>A0A2N5SNW5</accession>
<dbReference type="AlphaFoldDB" id="A0A2N5SNW5"/>
<sequence length="100" mass="10341">MLFPSASTIVATLMLVGRAATFQCHDSAHPTYTLGVCAAKDSDPKGQYISVSRATISGGQNLCPSERPNAGCCLQSLGQFLAGGTKPKTISTNTLFGSCL</sequence>
<comment type="caution">
    <text evidence="2">The sequence shown here is derived from an EMBL/GenBank/DDBJ whole genome shotgun (WGS) entry which is preliminary data.</text>
</comment>
<evidence type="ECO:0008006" key="4">
    <source>
        <dbReference type="Google" id="ProtNLM"/>
    </source>
</evidence>
<evidence type="ECO:0000256" key="1">
    <source>
        <dbReference type="SAM" id="SignalP"/>
    </source>
</evidence>
<proteinExistence type="predicted"/>
<protein>
    <recommendedName>
        <fullName evidence="4">Hydrophobin</fullName>
    </recommendedName>
</protein>
<keyword evidence="1" id="KW-0732">Signal</keyword>
<name>A0A2N5SNW5_9BASI</name>
<feature type="chain" id="PRO_5014944111" description="Hydrophobin" evidence="1">
    <location>
        <begin position="22"/>
        <end position="100"/>
    </location>
</feature>
<evidence type="ECO:0000313" key="3">
    <source>
        <dbReference type="Proteomes" id="UP000235392"/>
    </source>
</evidence>
<evidence type="ECO:0000313" key="2">
    <source>
        <dbReference type="EMBL" id="PLW14935.1"/>
    </source>
</evidence>
<organism evidence="2 3">
    <name type="scientific">Puccinia coronata f. sp. avenae</name>
    <dbReference type="NCBI Taxonomy" id="200324"/>
    <lineage>
        <taxon>Eukaryota</taxon>
        <taxon>Fungi</taxon>
        <taxon>Dikarya</taxon>
        <taxon>Basidiomycota</taxon>
        <taxon>Pucciniomycotina</taxon>
        <taxon>Pucciniomycetes</taxon>
        <taxon>Pucciniales</taxon>
        <taxon>Pucciniaceae</taxon>
        <taxon>Puccinia</taxon>
    </lineage>
</organism>
<gene>
    <name evidence="2" type="ORF">PCASD_17375</name>
</gene>
<dbReference type="EMBL" id="PGCI01000810">
    <property type="protein sequence ID" value="PLW14935.1"/>
    <property type="molecule type" value="Genomic_DNA"/>
</dbReference>
<feature type="signal peptide" evidence="1">
    <location>
        <begin position="1"/>
        <end position="21"/>
    </location>
</feature>